<sequence>MVLSHFFVISSCGDRLLLRSLRGSSADGSAEEFYTAVTEQYKDAKPVIRLGDVYYYHIRRNGLYFVATTSYAVPPAFVFELINRIIATFKDFCGVLSEESLRRNFILAYELLDELLDFGYVQCTNTSQLKQKVCNVAVVPKVHGRSLGGLRIGNTANPKTVPSVVAQRPIAAESSKSNEIFLDVLEKLCAVLGPNDTYRSVTVEGQIRVKSFLRGNPMVNLALNEGIVINNRRGKLPNVPVLDFCNFHECVDTGEFEKSRVLSLTPLEGEFTLMSYRISGSAVLPYKVKANLEIQGETVSHNRQHRLFLGNNDGEHFFYHAATYHGHREAKVPITQLHHWGYPE</sequence>
<dbReference type="SUPFAM" id="SSF49447">
    <property type="entry name" value="Second domain of Mu2 adaptin subunit (ap50) of ap2 adaptor"/>
    <property type="match status" value="1"/>
</dbReference>
<gene>
    <name evidence="7" type="ORF">BaOVIS_023670</name>
</gene>
<keyword evidence="4" id="KW-0472">Membrane</keyword>
<evidence type="ECO:0000256" key="2">
    <source>
        <dbReference type="ARBA" id="ARBA00022448"/>
    </source>
</evidence>
<dbReference type="InterPro" id="IPR050431">
    <property type="entry name" value="Adaptor_comp_med_subunit"/>
</dbReference>
<dbReference type="Pfam" id="PF00928">
    <property type="entry name" value="Adap_comp_sub"/>
    <property type="match status" value="1"/>
</dbReference>
<proteinExistence type="inferred from homology"/>
<dbReference type="PIRSF" id="PIRSF005992">
    <property type="entry name" value="Clathrin_mu"/>
    <property type="match status" value="1"/>
</dbReference>
<evidence type="ECO:0000313" key="7">
    <source>
        <dbReference type="EMBL" id="GFE54963.1"/>
    </source>
</evidence>
<keyword evidence="3 5" id="KW-0653">Protein transport</keyword>
<dbReference type="CDD" id="cd14838">
    <property type="entry name" value="AP4_Mu_N"/>
    <property type="match status" value="1"/>
</dbReference>
<dbReference type="PROSITE" id="PS51072">
    <property type="entry name" value="MHD"/>
    <property type="match status" value="1"/>
</dbReference>
<reference evidence="7" key="1">
    <citation type="submission" date="2019-12" db="EMBL/GenBank/DDBJ databases">
        <title>Genome sequence of Babesia ovis.</title>
        <authorList>
            <person name="Yamagishi J."/>
            <person name="Sevinc F."/>
            <person name="Xuan X."/>
        </authorList>
    </citation>
    <scope>NUCLEOTIDE SEQUENCE</scope>
    <source>
        <strain evidence="7">Selcuk</strain>
    </source>
</reference>
<keyword evidence="2 5" id="KW-0813">Transport</keyword>
<dbReference type="InterPro" id="IPR036168">
    <property type="entry name" value="AP2_Mu_C_sf"/>
</dbReference>
<dbReference type="Gene3D" id="2.60.40.1170">
    <property type="entry name" value="Mu homology domain, subdomain B"/>
    <property type="match status" value="1"/>
</dbReference>
<dbReference type="InterPro" id="IPR001392">
    <property type="entry name" value="Clathrin_mu"/>
</dbReference>
<organism evidence="7 8">
    <name type="scientific">Babesia ovis</name>
    <dbReference type="NCBI Taxonomy" id="5869"/>
    <lineage>
        <taxon>Eukaryota</taxon>
        <taxon>Sar</taxon>
        <taxon>Alveolata</taxon>
        <taxon>Apicomplexa</taxon>
        <taxon>Aconoidasida</taxon>
        <taxon>Piroplasmida</taxon>
        <taxon>Babesiidae</taxon>
        <taxon>Babesia</taxon>
    </lineage>
</organism>
<dbReference type="InterPro" id="IPR011012">
    <property type="entry name" value="Longin-like_dom_sf"/>
</dbReference>
<dbReference type="FunFam" id="3.30.450.60:FF:000002">
    <property type="entry name" value="AP-2 complex subunit mu, putative"/>
    <property type="match status" value="1"/>
</dbReference>
<dbReference type="Gene3D" id="3.30.450.60">
    <property type="match status" value="1"/>
</dbReference>
<protein>
    <submittedName>
        <fullName evidence="7">Clathrin coat assembly protein</fullName>
    </submittedName>
</protein>
<evidence type="ECO:0000259" key="6">
    <source>
        <dbReference type="PROSITE" id="PS51072"/>
    </source>
</evidence>
<comment type="subcellular location">
    <subcellularLocation>
        <location evidence="1">Endomembrane system</location>
    </subcellularLocation>
</comment>
<dbReference type="PANTHER" id="PTHR10529">
    <property type="entry name" value="AP COMPLEX SUBUNIT MU"/>
    <property type="match status" value="1"/>
</dbReference>
<comment type="caution">
    <text evidence="7">The sequence shown here is derived from an EMBL/GenBank/DDBJ whole genome shotgun (WGS) entry which is preliminary data.</text>
</comment>
<name>A0A9W5TDT3_BABOV</name>
<dbReference type="GO" id="GO:0006886">
    <property type="term" value="P:intracellular protein transport"/>
    <property type="evidence" value="ECO:0007669"/>
    <property type="project" value="UniProtKB-UniRule"/>
</dbReference>
<dbReference type="Proteomes" id="UP001057455">
    <property type="component" value="Unassembled WGS sequence"/>
</dbReference>
<dbReference type="AlphaFoldDB" id="A0A9W5TDT3"/>
<feature type="domain" description="MHD" evidence="6">
    <location>
        <begin position="177"/>
        <end position="344"/>
    </location>
</feature>
<dbReference type="OrthoDB" id="10259133at2759"/>
<comment type="similarity">
    <text evidence="5">Belongs to the adaptor complexes medium subunit family.</text>
</comment>
<evidence type="ECO:0000256" key="4">
    <source>
        <dbReference type="ARBA" id="ARBA00023136"/>
    </source>
</evidence>
<dbReference type="GO" id="GO:0012505">
    <property type="term" value="C:endomembrane system"/>
    <property type="evidence" value="ECO:0007669"/>
    <property type="project" value="UniProtKB-SubCell"/>
</dbReference>
<keyword evidence="8" id="KW-1185">Reference proteome</keyword>
<evidence type="ECO:0000256" key="5">
    <source>
        <dbReference type="PIRNR" id="PIRNR005992"/>
    </source>
</evidence>
<evidence type="ECO:0000256" key="1">
    <source>
        <dbReference type="ARBA" id="ARBA00004308"/>
    </source>
</evidence>
<evidence type="ECO:0000256" key="3">
    <source>
        <dbReference type="ARBA" id="ARBA00022927"/>
    </source>
</evidence>
<dbReference type="GO" id="GO:0030131">
    <property type="term" value="C:clathrin adaptor complex"/>
    <property type="evidence" value="ECO:0007669"/>
    <property type="project" value="UniProtKB-UniRule"/>
</dbReference>
<accession>A0A9W5TDT3</accession>
<dbReference type="GO" id="GO:0016192">
    <property type="term" value="P:vesicle-mediated transport"/>
    <property type="evidence" value="ECO:0007669"/>
    <property type="project" value="InterPro"/>
</dbReference>
<dbReference type="EMBL" id="BLIY01000017">
    <property type="protein sequence ID" value="GFE54963.1"/>
    <property type="molecule type" value="Genomic_DNA"/>
</dbReference>
<dbReference type="InterPro" id="IPR028565">
    <property type="entry name" value="MHD"/>
</dbReference>
<evidence type="ECO:0000313" key="8">
    <source>
        <dbReference type="Proteomes" id="UP001057455"/>
    </source>
</evidence>
<dbReference type="SUPFAM" id="SSF64356">
    <property type="entry name" value="SNARE-like"/>
    <property type="match status" value="1"/>
</dbReference>
<dbReference type="PRINTS" id="PR00314">
    <property type="entry name" value="CLATHRINADPT"/>
</dbReference>